<evidence type="ECO:0000256" key="13">
    <source>
        <dbReference type="ARBA" id="ARBA00083621"/>
    </source>
</evidence>
<comment type="similarity">
    <text evidence="2 15">Belongs to the glycosyl hydrolase 28 family.</text>
</comment>
<proteinExistence type="inferred from homology"/>
<name>A0A8T3BBB2_DENNO</name>
<keyword evidence="16" id="KW-0732">Signal</keyword>
<evidence type="ECO:0000256" key="7">
    <source>
        <dbReference type="ARBA" id="ARBA00023316"/>
    </source>
</evidence>
<dbReference type="OrthoDB" id="187139at2759"/>
<dbReference type="Proteomes" id="UP000829196">
    <property type="component" value="Unassembled WGS sequence"/>
</dbReference>
<comment type="caution">
    <text evidence="17">The sequence shown here is derived from an EMBL/GenBank/DDBJ whole genome shotgun (WGS) entry which is preliminary data.</text>
</comment>
<sequence length="397" mass="42450">MEPKCILLLLLYFSTVAKSAYNVVDFGAKPDGRTDSTNAFLAAWAEACGDQNPATMVVPSGPFLVGRALFQGPCKNNKLGLIIKGTILGKTGYSDASEWITFKYVKGLSIYGGTFNARGQWLWACKAAGRNCPNGSTALTISQAKNVLLSKVKIQNSQNFQIAIIFSQEIKVEGATITAPGNSPNTDGIHIHMSSFITIIGSAMATGDDCISLGEGVSNAWIENIKCGPGHGISIGSLGDGTETTMVQNVTVSSVVFRGTQNGFRVKTWATPSSKGFVRGVTFQHGTMKNVGNPIMIDQNYCPVPGNCPNESSGIKISKVTFSDVHGTSSTQVAVNLDCSKSNPCQGIQLTNIKLSYKRKNHELAKSFCRNVKGKNSGFVVLLVAFDMGQENYVKIF</sequence>
<evidence type="ECO:0000313" key="17">
    <source>
        <dbReference type="EMBL" id="KAI0508165.1"/>
    </source>
</evidence>
<evidence type="ECO:0000256" key="2">
    <source>
        <dbReference type="ARBA" id="ARBA00008834"/>
    </source>
</evidence>
<dbReference type="PROSITE" id="PS00502">
    <property type="entry name" value="POLYGALACTURONASE"/>
    <property type="match status" value="1"/>
</dbReference>
<dbReference type="SMART" id="SM00710">
    <property type="entry name" value="PbH1"/>
    <property type="match status" value="6"/>
</dbReference>
<dbReference type="EC" id="3.2.1.67" evidence="8"/>
<keyword evidence="5 15" id="KW-0378">Hydrolase</keyword>
<evidence type="ECO:0000313" key="18">
    <source>
        <dbReference type="Proteomes" id="UP000829196"/>
    </source>
</evidence>
<feature type="chain" id="PRO_5035897226" description="Exopolygalacturonase" evidence="16">
    <location>
        <begin position="20"/>
        <end position="397"/>
    </location>
</feature>
<dbReference type="InterPro" id="IPR000743">
    <property type="entry name" value="Glyco_hydro_28"/>
</dbReference>
<comment type="subcellular location">
    <subcellularLocation>
        <location evidence="1">Secreted</location>
        <location evidence="1">Cell wall</location>
    </subcellularLocation>
</comment>
<dbReference type="GO" id="GO:0005975">
    <property type="term" value="P:carbohydrate metabolic process"/>
    <property type="evidence" value="ECO:0007669"/>
    <property type="project" value="InterPro"/>
</dbReference>
<keyword evidence="3" id="KW-0134">Cell wall</keyword>
<dbReference type="GO" id="GO:0071555">
    <property type="term" value="P:cell wall organization"/>
    <property type="evidence" value="ECO:0007669"/>
    <property type="project" value="UniProtKB-KW"/>
</dbReference>
<evidence type="ECO:0000256" key="16">
    <source>
        <dbReference type="SAM" id="SignalP"/>
    </source>
</evidence>
<dbReference type="EMBL" id="JAGYWB010000010">
    <property type="protein sequence ID" value="KAI0508165.1"/>
    <property type="molecule type" value="Genomic_DNA"/>
</dbReference>
<evidence type="ECO:0000256" key="3">
    <source>
        <dbReference type="ARBA" id="ARBA00022512"/>
    </source>
</evidence>
<evidence type="ECO:0000256" key="9">
    <source>
        <dbReference type="ARBA" id="ARBA00043142"/>
    </source>
</evidence>
<keyword evidence="4" id="KW-0964">Secreted</keyword>
<dbReference type="AlphaFoldDB" id="A0A8T3BBB2"/>
<feature type="active site" evidence="14">
    <location>
        <position position="231"/>
    </location>
</feature>
<evidence type="ECO:0000256" key="1">
    <source>
        <dbReference type="ARBA" id="ARBA00004191"/>
    </source>
</evidence>
<gene>
    <name evidence="17" type="ORF">KFK09_014299</name>
</gene>
<dbReference type="Gene3D" id="2.160.20.10">
    <property type="entry name" value="Single-stranded right-handed beta-helix, Pectin lyase-like"/>
    <property type="match status" value="1"/>
</dbReference>
<comment type="function">
    <text evidence="11">May function in depolymerizing pectin during pollen development, germination, and tube growth. Acts as an exo-polygalacturonase.</text>
</comment>
<dbReference type="SMR" id="A0A8T3BBB2"/>
<organism evidence="17 18">
    <name type="scientific">Dendrobium nobile</name>
    <name type="common">Orchid</name>
    <dbReference type="NCBI Taxonomy" id="94219"/>
    <lineage>
        <taxon>Eukaryota</taxon>
        <taxon>Viridiplantae</taxon>
        <taxon>Streptophyta</taxon>
        <taxon>Embryophyta</taxon>
        <taxon>Tracheophyta</taxon>
        <taxon>Spermatophyta</taxon>
        <taxon>Magnoliopsida</taxon>
        <taxon>Liliopsida</taxon>
        <taxon>Asparagales</taxon>
        <taxon>Orchidaceae</taxon>
        <taxon>Epidendroideae</taxon>
        <taxon>Malaxideae</taxon>
        <taxon>Dendrobiinae</taxon>
        <taxon>Dendrobium</taxon>
    </lineage>
</organism>
<reference evidence="17" key="1">
    <citation type="journal article" date="2022" name="Front. Genet.">
        <title>Chromosome-Scale Assembly of the Dendrobium nobile Genome Provides Insights Into the Molecular Mechanism of the Biosynthesis of the Medicinal Active Ingredient of Dendrobium.</title>
        <authorList>
            <person name="Xu Q."/>
            <person name="Niu S.-C."/>
            <person name="Li K.-L."/>
            <person name="Zheng P.-J."/>
            <person name="Zhang X.-J."/>
            <person name="Jia Y."/>
            <person name="Liu Y."/>
            <person name="Niu Y.-X."/>
            <person name="Yu L.-H."/>
            <person name="Chen D.-F."/>
            <person name="Zhang G.-Q."/>
        </authorList>
    </citation>
    <scope>NUCLEOTIDE SEQUENCE</scope>
    <source>
        <tissue evidence="17">Leaf</tissue>
    </source>
</reference>
<keyword evidence="7" id="KW-0961">Cell wall biogenesis/degradation</keyword>
<evidence type="ECO:0000256" key="5">
    <source>
        <dbReference type="ARBA" id="ARBA00022801"/>
    </source>
</evidence>
<dbReference type="SUPFAM" id="SSF51126">
    <property type="entry name" value="Pectin lyase-like"/>
    <property type="match status" value="1"/>
</dbReference>
<dbReference type="PANTHER" id="PTHR31375">
    <property type="match status" value="1"/>
</dbReference>
<keyword evidence="18" id="KW-1185">Reference proteome</keyword>
<comment type="catalytic activity">
    <reaction evidence="10">
        <text>[(1-&gt;4)-alpha-D-galacturonosyl](n) + H2O = alpha-D-galacturonate + [(1-&gt;4)-alpha-D-galacturonosyl](n-1)</text>
        <dbReference type="Rhea" id="RHEA:14117"/>
        <dbReference type="Rhea" id="RHEA-COMP:14570"/>
        <dbReference type="Rhea" id="RHEA-COMP:14572"/>
        <dbReference type="ChEBI" id="CHEBI:15377"/>
        <dbReference type="ChEBI" id="CHEBI:58658"/>
        <dbReference type="ChEBI" id="CHEBI:140523"/>
        <dbReference type="EC" id="3.2.1.67"/>
    </reaction>
</comment>
<dbReference type="Pfam" id="PF00295">
    <property type="entry name" value="Glyco_hydro_28"/>
    <property type="match status" value="1"/>
</dbReference>
<dbReference type="InterPro" id="IPR006626">
    <property type="entry name" value="PbH1"/>
</dbReference>
<dbReference type="GO" id="GO:0004650">
    <property type="term" value="F:polygalacturonase activity"/>
    <property type="evidence" value="ECO:0007669"/>
    <property type="project" value="InterPro"/>
</dbReference>
<evidence type="ECO:0000256" key="12">
    <source>
        <dbReference type="ARBA" id="ARBA00068298"/>
    </source>
</evidence>
<evidence type="ECO:0000256" key="4">
    <source>
        <dbReference type="ARBA" id="ARBA00022525"/>
    </source>
</evidence>
<evidence type="ECO:0000256" key="15">
    <source>
        <dbReference type="RuleBase" id="RU361169"/>
    </source>
</evidence>
<keyword evidence="6 15" id="KW-0326">Glycosidase</keyword>
<evidence type="ECO:0000256" key="10">
    <source>
        <dbReference type="ARBA" id="ARBA00048766"/>
    </source>
</evidence>
<dbReference type="GO" id="GO:0047911">
    <property type="term" value="F:galacturan 1,4-alpha-galacturonidase activity"/>
    <property type="evidence" value="ECO:0007669"/>
    <property type="project" value="UniProtKB-EC"/>
</dbReference>
<accession>A0A8T3BBB2</accession>
<dbReference type="InterPro" id="IPR012334">
    <property type="entry name" value="Pectin_lyas_fold"/>
</dbReference>
<evidence type="ECO:0000256" key="6">
    <source>
        <dbReference type="ARBA" id="ARBA00023295"/>
    </source>
</evidence>
<dbReference type="InterPro" id="IPR011050">
    <property type="entry name" value="Pectin_lyase_fold/virulence"/>
</dbReference>
<evidence type="ECO:0000256" key="8">
    <source>
        <dbReference type="ARBA" id="ARBA00038933"/>
    </source>
</evidence>
<protein>
    <recommendedName>
        <fullName evidence="12">Exopolygalacturonase</fullName>
        <ecNumber evidence="8">3.2.1.67</ecNumber>
    </recommendedName>
    <alternativeName>
        <fullName evidence="9">Galacturan 1,4-alpha-galacturonidase</fullName>
    </alternativeName>
    <alternativeName>
        <fullName evidence="13">Pectinase</fullName>
    </alternativeName>
</protein>
<dbReference type="FunFam" id="2.160.20.10:FF:000004">
    <property type="entry name" value="Pectin lyase-like superfamily protein"/>
    <property type="match status" value="1"/>
</dbReference>
<evidence type="ECO:0000256" key="11">
    <source>
        <dbReference type="ARBA" id="ARBA00057651"/>
    </source>
</evidence>
<feature type="signal peptide" evidence="16">
    <location>
        <begin position="1"/>
        <end position="19"/>
    </location>
</feature>
<evidence type="ECO:0000256" key="14">
    <source>
        <dbReference type="PROSITE-ProRule" id="PRU10052"/>
    </source>
</evidence>